<dbReference type="PANTHER" id="PTHR32141:SF182">
    <property type="entry name" value="F-BOX DOMAIN-CONTAINING PROTEIN"/>
    <property type="match status" value="1"/>
</dbReference>
<reference evidence="2" key="2">
    <citation type="submission" date="2018-10" db="UniProtKB">
        <authorList>
            <consortium name="EnsemblPlants"/>
        </authorList>
    </citation>
    <scope>IDENTIFICATION</scope>
</reference>
<dbReference type="InterPro" id="IPR053781">
    <property type="entry name" value="F-box_AtFBL13-like"/>
</dbReference>
<dbReference type="InterPro" id="IPR032675">
    <property type="entry name" value="LRR_dom_sf"/>
</dbReference>
<evidence type="ECO:0000313" key="3">
    <source>
        <dbReference type="Proteomes" id="UP000019116"/>
    </source>
</evidence>
<dbReference type="InterPro" id="IPR055302">
    <property type="entry name" value="F-box_dom-containing"/>
</dbReference>
<dbReference type="SUPFAM" id="SSF81383">
    <property type="entry name" value="F-box domain"/>
    <property type="match status" value="1"/>
</dbReference>
<dbReference type="Gene3D" id="3.80.10.10">
    <property type="entry name" value="Ribonuclease Inhibitor"/>
    <property type="match status" value="1"/>
</dbReference>
<evidence type="ECO:0000313" key="2">
    <source>
        <dbReference type="EnsemblPlants" id="TraesCS1B02G438900.1"/>
    </source>
</evidence>
<dbReference type="Pfam" id="PF24758">
    <property type="entry name" value="LRR_At5g56370"/>
    <property type="match status" value="1"/>
</dbReference>
<dbReference type="InterPro" id="IPR036047">
    <property type="entry name" value="F-box-like_dom_sf"/>
</dbReference>
<dbReference type="Pfam" id="PF08387">
    <property type="entry name" value="FBD"/>
    <property type="match status" value="1"/>
</dbReference>
<dbReference type="InterPro" id="IPR055411">
    <property type="entry name" value="LRR_FXL15/At3g58940/PEG3-like"/>
</dbReference>
<name>A0A3B5Z4L6_WHEAT</name>
<dbReference type="Gramene" id="TraesNOR1B03G00394880.1">
    <property type="protein sequence ID" value="TraesNOR1B03G00394880.1"/>
    <property type="gene ID" value="TraesNOR1B03G00394880"/>
</dbReference>
<protein>
    <recommendedName>
        <fullName evidence="1">FBD domain-containing protein</fullName>
    </recommendedName>
</protein>
<reference evidence="2" key="1">
    <citation type="submission" date="2018-08" db="EMBL/GenBank/DDBJ databases">
        <authorList>
            <person name="Rossello M."/>
        </authorList>
    </citation>
    <scope>NUCLEOTIDE SEQUENCE [LARGE SCALE GENOMIC DNA]</scope>
    <source>
        <strain evidence="2">cv. Chinese Spring</strain>
    </source>
</reference>
<dbReference type="KEGG" id="taes:123147041"/>
<evidence type="ECO:0000259" key="1">
    <source>
        <dbReference type="SMART" id="SM00579"/>
    </source>
</evidence>
<dbReference type="STRING" id="4565.A0A3B5Z4L6"/>
<dbReference type="Proteomes" id="UP000019116">
    <property type="component" value="Chromosome 1B"/>
</dbReference>
<dbReference type="PANTHER" id="PTHR32141">
    <property type="match status" value="1"/>
</dbReference>
<feature type="domain" description="FBD" evidence="1">
    <location>
        <begin position="374"/>
        <end position="444"/>
    </location>
</feature>
<dbReference type="Gramene" id="TraesCS1B02G438900.1">
    <property type="protein sequence ID" value="TraesCS1B02G438900.1"/>
    <property type="gene ID" value="TraesCS1B02G438900"/>
</dbReference>
<dbReference type="OMA" id="QNMISRC"/>
<sequence>MEEEAAEVEVIRAPKRHRSVGIADQQVPPRVNNKERGSLDDLDLISRLPDFWLGTIISLLPTKDGARTQAISRRWRPLWRSSNAPLNLGADNNLCDSNSRVALVSRILSDHPGPARRVSLHLIFFPNILGEVDGWFHSRALTGLQDLEVTNLKRTNHYPLPPHSLTRFAPTLFVLRLGGCQFPGLSALPSFSHLKQLILFDVGISEDSLQNMISRCVVLESVSLHNMGFGRLCISSPTLKSIGFYAPRVKDAITFQELVIDDAPCLERLLPIYPDDGPVTIRVIRAPKLEVLGFLSEGISTLPLGTTVFQKMIAVTMTTKMRSVKILVLESSPNLDLVIDFLMCFPCLVKLYVILNAGKNMNIVRKYDQFDTIECLELHLKEVVLKNYCGGYRAFFDFAKFFLLNAKVLNKMEIGGSYYRNDDCYLRLLQVENRASQDARIEVNRNIFTRQYIPMICQWLIPLTDSYVDSPSVLDCVALCPKSKKSGCLCLSV</sequence>
<dbReference type="EnsemblPlants" id="TraesCS1B02G438900.1">
    <property type="protein sequence ID" value="TraesCS1B02G438900.1"/>
    <property type="gene ID" value="TraesCS1B02G438900"/>
</dbReference>
<dbReference type="Gramene" id="TraesCS1B03G1181400.1">
    <property type="protein sequence ID" value="TraesCS1B03G1181400.1.CDS"/>
    <property type="gene ID" value="TraesCS1B03G1181400"/>
</dbReference>
<dbReference type="CDD" id="cd22160">
    <property type="entry name" value="F-box_AtFBL13-like"/>
    <property type="match status" value="1"/>
</dbReference>
<dbReference type="InterPro" id="IPR006566">
    <property type="entry name" value="FBD"/>
</dbReference>
<dbReference type="SMART" id="SM00579">
    <property type="entry name" value="FBD"/>
    <property type="match status" value="1"/>
</dbReference>
<dbReference type="AlphaFoldDB" id="A0A3B5Z4L6"/>
<organism evidence="2">
    <name type="scientific">Triticum aestivum</name>
    <name type="common">Wheat</name>
    <dbReference type="NCBI Taxonomy" id="4565"/>
    <lineage>
        <taxon>Eukaryota</taxon>
        <taxon>Viridiplantae</taxon>
        <taxon>Streptophyta</taxon>
        <taxon>Embryophyta</taxon>
        <taxon>Tracheophyta</taxon>
        <taxon>Spermatophyta</taxon>
        <taxon>Magnoliopsida</taxon>
        <taxon>Liliopsida</taxon>
        <taxon>Poales</taxon>
        <taxon>Poaceae</taxon>
        <taxon>BOP clade</taxon>
        <taxon>Pooideae</taxon>
        <taxon>Triticodae</taxon>
        <taxon>Triticeae</taxon>
        <taxon>Triticinae</taxon>
        <taxon>Triticum</taxon>
    </lineage>
</organism>
<proteinExistence type="predicted"/>
<dbReference type="RefSeq" id="XP_044422232.1">
    <property type="nucleotide sequence ID" value="XM_044566297.1"/>
</dbReference>
<gene>
    <name evidence="2" type="primary">LOC123147041</name>
</gene>
<keyword evidence="3" id="KW-1185">Reference proteome</keyword>
<dbReference type="SUPFAM" id="SSF52047">
    <property type="entry name" value="RNI-like"/>
    <property type="match status" value="1"/>
</dbReference>
<accession>A0A3B5Z4L6</accession>
<dbReference type="GeneID" id="123147041"/>